<organism evidence="2">
    <name type="scientific">marine metagenome</name>
    <dbReference type="NCBI Taxonomy" id="408172"/>
    <lineage>
        <taxon>unclassified sequences</taxon>
        <taxon>metagenomes</taxon>
        <taxon>ecological metagenomes</taxon>
    </lineage>
</organism>
<dbReference type="InterPro" id="IPR046150">
    <property type="entry name" value="DUF6152"/>
</dbReference>
<protein>
    <submittedName>
        <fullName evidence="2">Uncharacterized protein</fullName>
    </submittedName>
</protein>
<name>A0A382D471_9ZZZZ</name>
<accession>A0A382D471</accession>
<dbReference type="Pfam" id="PF19649">
    <property type="entry name" value="DUF6152"/>
    <property type="match status" value="1"/>
</dbReference>
<sequence length="255" mass="29246">MRKLFVILCIFTLVSQALAHHSRTPFILDKEVAVKGKVTKVLWRNPHPYYKMEAINEKGISETWSFEGFAVAAYIKVGWLQNSVQVGDDVTMIGNPNRKNGTRPPEKQSALLVRIIQADGHVLDANPPESAQATSEDGEEPERESEYSDKIMETAGTHDFSGNWHFFVNDEEGKTGGFDPPRDWPLAAKGQEQVDNFALKADPFYQCFNFGHPRLLHWVWARRWVRFDDRIEIETEMTSENQKRTIWLDGRTRPA</sequence>
<evidence type="ECO:0000313" key="2">
    <source>
        <dbReference type="EMBL" id="SVB32929.1"/>
    </source>
</evidence>
<evidence type="ECO:0000256" key="1">
    <source>
        <dbReference type="SAM" id="MobiDB-lite"/>
    </source>
</evidence>
<reference evidence="2" key="1">
    <citation type="submission" date="2018-05" db="EMBL/GenBank/DDBJ databases">
        <authorList>
            <person name="Lanie J.A."/>
            <person name="Ng W.-L."/>
            <person name="Kazmierczak K.M."/>
            <person name="Andrzejewski T.M."/>
            <person name="Davidsen T.M."/>
            <person name="Wayne K.J."/>
            <person name="Tettelin H."/>
            <person name="Glass J.I."/>
            <person name="Rusch D."/>
            <person name="Podicherti R."/>
            <person name="Tsui H.-C.T."/>
            <person name="Winkler M.E."/>
        </authorList>
    </citation>
    <scope>NUCLEOTIDE SEQUENCE</scope>
</reference>
<dbReference type="EMBL" id="UINC01037440">
    <property type="protein sequence ID" value="SVB32929.1"/>
    <property type="molecule type" value="Genomic_DNA"/>
</dbReference>
<proteinExistence type="predicted"/>
<dbReference type="AlphaFoldDB" id="A0A382D471"/>
<feature type="region of interest" description="Disordered" evidence="1">
    <location>
        <begin position="123"/>
        <end position="147"/>
    </location>
</feature>
<feature type="non-terminal residue" evidence="2">
    <location>
        <position position="255"/>
    </location>
</feature>
<gene>
    <name evidence="2" type="ORF">METZ01_LOCUS185783</name>
</gene>